<accession>A0A133N2S7</accession>
<sequence length="206" mass="24089">MLYYYYKYFLWGDILAAGKTHDKITVIMTPFIASFFLFINMIFSEDLGSSLAFTILGVSIYMFGGYMFSGDLDIKSREFRRWGYLKFIWIPYQKLFEHRSVFTHGFILGPIIRILYVSIIPITISSLLYSFSIINISTPEMLKLVFSFILKNKVLFGNMALALFLGSGLHTITDMIYSYFKKKFSYKKRKASKKYSRSKRPARRVA</sequence>
<evidence type="ECO:0000256" key="1">
    <source>
        <dbReference type="SAM" id="Phobius"/>
    </source>
</evidence>
<feature type="transmembrane region" description="Helical" evidence="1">
    <location>
        <begin position="24"/>
        <end position="43"/>
    </location>
</feature>
<dbReference type="Pfam" id="PF09988">
    <property type="entry name" value="DUF2227"/>
    <property type="match status" value="1"/>
</dbReference>
<protein>
    <recommendedName>
        <fullName evidence="4">Metal-binding protein</fullName>
    </recommendedName>
</protein>
<proteinExistence type="predicted"/>
<name>A0A133N2S7_CLOPF</name>
<feature type="transmembrane region" description="Helical" evidence="1">
    <location>
        <begin position="114"/>
        <end position="134"/>
    </location>
</feature>
<comment type="caution">
    <text evidence="2">The sequence shown here is derived from an EMBL/GenBank/DDBJ whole genome shotgun (WGS) entry which is preliminary data.</text>
</comment>
<dbReference type="AlphaFoldDB" id="A0A133N2S7"/>
<evidence type="ECO:0000313" key="3">
    <source>
        <dbReference type="Proteomes" id="UP000070646"/>
    </source>
</evidence>
<dbReference type="Proteomes" id="UP000070646">
    <property type="component" value="Unassembled WGS sequence"/>
</dbReference>
<dbReference type="PANTHER" id="PTHR39085">
    <property type="entry name" value="SLL0924 PROTEIN"/>
    <property type="match status" value="1"/>
</dbReference>
<gene>
    <name evidence="2" type="ORF">HMPREF3222_02062</name>
</gene>
<keyword evidence="1" id="KW-0812">Transmembrane</keyword>
<organism evidence="2 3">
    <name type="scientific">Clostridium perfringens</name>
    <dbReference type="NCBI Taxonomy" id="1502"/>
    <lineage>
        <taxon>Bacteria</taxon>
        <taxon>Bacillati</taxon>
        <taxon>Bacillota</taxon>
        <taxon>Clostridia</taxon>
        <taxon>Eubacteriales</taxon>
        <taxon>Clostridiaceae</taxon>
        <taxon>Clostridium</taxon>
    </lineage>
</organism>
<dbReference type="PATRIC" id="fig|1502.174.peg.2075"/>
<evidence type="ECO:0008006" key="4">
    <source>
        <dbReference type="Google" id="ProtNLM"/>
    </source>
</evidence>
<dbReference type="EMBL" id="LRPU01000099">
    <property type="protein sequence ID" value="KXA10606.1"/>
    <property type="molecule type" value="Genomic_DNA"/>
</dbReference>
<feature type="transmembrane region" description="Helical" evidence="1">
    <location>
        <begin position="154"/>
        <end position="180"/>
    </location>
</feature>
<keyword evidence="1" id="KW-0472">Membrane</keyword>
<evidence type="ECO:0000313" key="2">
    <source>
        <dbReference type="EMBL" id="KXA10606.1"/>
    </source>
</evidence>
<dbReference type="InterPro" id="IPR019250">
    <property type="entry name" value="DUF2227_metal-bd"/>
</dbReference>
<reference evidence="2 3" key="1">
    <citation type="submission" date="2016-01" db="EMBL/GenBank/DDBJ databases">
        <authorList>
            <person name="Oliw E.H."/>
        </authorList>
    </citation>
    <scope>NUCLEOTIDE SEQUENCE [LARGE SCALE GENOMIC DNA]</scope>
    <source>
        <strain evidence="2 3">MJR7757A</strain>
    </source>
</reference>
<dbReference type="PANTHER" id="PTHR39085:SF1">
    <property type="entry name" value="SLL0924 PROTEIN"/>
    <property type="match status" value="1"/>
</dbReference>
<feature type="transmembrane region" description="Helical" evidence="1">
    <location>
        <begin position="49"/>
        <end position="68"/>
    </location>
</feature>
<keyword evidence="1" id="KW-1133">Transmembrane helix</keyword>